<name>A0ABR8T6H2_9BACL</name>
<evidence type="ECO:0008006" key="4">
    <source>
        <dbReference type="Google" id="ProtNLM"/>
    </source>
</evidence>
<keyword evidence="1" id="KW-0472">Membrane</keyword>
<gene>
    <name evidence="2" type="ORF">H9647_25195</name>
</gene>
<dbReference type="EMBL" id="JACSQL010000031">
    <property type="protein sequence ID" value="MBD7971360.1"/>
    <property type="molecule type" value="Genomic_DNA"/>
</dbReference>
<feature type="transmembrane region" description="Helical" evidence="1">
    <location>
        <begin position="9"/>
        <end position="28"/>
    </location>
</feature>
<evidence type="ECO:0000313" key="3">
    <source>
        <dbReference type="Proteomes" id="UP000608071"/>
    </source>
</evidence>
<reference evidence="2 3" key="1">
    <citation type="submission" date="2020-08" db="EMBL/GenBank/DDBJ databases">
        <title>A Genomic Blueprint of the Chicken Gut Microbiome.</title>
        <authorList>
            <person name="Gilroy R."/>
            <person name="Ravi A."/>
            <person name="Getino M."/>
            <person name="Pursley I."/>
            <person name="Horton D.L."/>
            <person name="Alikhan N.-F."/>
            <person name="Baker D."/>
            <person name="Gharbi K."/>
            <person name="Hall N."/>
            <person name="Watson M."/>
            <person name="Adriaenssens E.M."/>
            <person name="Foster-Nyarko E."/>
            <person name="Jarju S."/>
            <person name="Secka A."/>
            <person name="Antonio M."/>
            <person name="Oren A."/>
            <person name="Chaudhuri R."/>
            <person name="La Ragione R.M."/>
            <person name="Hildebrand F."/>
            <person name="Pallen M.J."/>
        </authorList>
    </citation>
    <scope>NUCLEOTIDE SEQUENCE [LARGE SCALE GENOMIC DNA]</scope>
    <source>
        <strain evidence="2 3">Sa2BVA9</strain>
    </source>
</reference>
<proteinExistence type="predicted"/>
<dbReference type="RefSeq" id="WP_191805213.1">
    <property type="nucleotide sequence ID" value="NZ_JACSQL010000031.1"/>
</dbReference>
<feature type="transmembrane region" description="Helical" evidence="1">
    <location>
        <begin position="209"/>
        <end position="234"/>
    </location>
</feature>
<feature type="transmembrane region" description="Helical" evidence="1">
    <location>
        <begin position="292"/>
        <end position="312"/>
    </location>
</feature>
<protein>
    <recommendedName>
        <fullName evidence="4">MacB-like periplasmic core domain-containing protein</fullName>
    </recommendedName>
</protein>
<evidence type="ECO:0000256" key="1">
    <source>
        <dbReference type="SAM" id="Phobius"/>
    </source>
</evidence>
<sequence>MFTIRRKDIAFIFIFICLYSLCYCFLTYTGKQEEYHELSNELYTNHHAVLITKRDNSELIKQISKSNYRVFLEYNNSYRLLLENKGNWSPPILSGSFFTKNDVENKAVVGKEMQKYIEEIKGKKYISFEGENYEVSGIMGASFASSIDYLILLNNPIKNHKDDNTKIIIDSDNKSIVTDITNNLIEKDPTISLIKSAQKGLSRTANIPYIYKLLIFEFYLLMLISIITFIRYWYEKEKKTIYVLFLLGIPKNRINIHLFLKILLNVVVSGALTVSIFLIFGFESTISFKQMILIIILFLFSAWTFIGIFLWSNNSNRGVVTK</sequence>
<accession>A0ABR8T6H2</accession>
<keyword evidence="3" id="KW-1185">Reference proteome</keyword>
<feature type="transmembrane region" description="Helical" evidence="1">
    <location>
        <begin position="254"/>
        <end position="280"/>
    </location>
</feature>
<keyword evidence="1" id="KW-0812">Transmembrane</keyword>
<comment type="caution">
    <text evidence="2">The sequence shown here is derived from an EMBL/GenBank/DDBJ whole genome shotgun (WGS) entry which is preliminary data.</text>
</comment>
<dbReference type="Proteomes" id="UP000608071">
    <property type="component" value="Unassembled WGS sequence"/>
</dbReference>
<evidence type="ECO:0000313" key="2">
    <source>
        <dbReference type="EMBL" id="MBD7971360.1"/>
    </source>
</evidence>
<keyword evidence="1" id="KW-1133">Transmembrane helix</keyword>
<organism evidence="2 3">
    <name type="scientific">Paenibacillus gallinarum</name>
    <dbReference type="NCBI Taxonomy" id="2762232"/>
    <lineage>
        <taxon>Bacteria</taxon>
        <taxon>Bacillati</taxon>
        <taxon>Bacillota</taxon>
        <taxon>Bacilli</taxon>
        <taxon>Bacillales</taxon>
        <taxon>Paenibacillaceae</taxon>
        <taxon>Paenibacillus</taxon>
    </lineage>
</organism>